<evidence type="ECO:0000259" key="6">
    <source>
        <dbReference type="Pfam" id="PF18052"/>
    </source>
</evidence>
<comment type="caution">
    <text evidence="9">The sequence shown here is derived from an EMBL/GenBank/DDBJ whole genome shotgun (WGS) entry which is preliminary data.</text>
</comment>
<dbReference type="Pfam" id="PF18052">
    <property type="entry name" value="Rx_N"/>
    <property type="match status" value="1"/>
</dbReference>
<dbReference type="PANTHER" id="PTHR47186:SF15">
    <property type="entry name" value="NB-ARC DOMAIN-CONTAINING PROTEIN"/>
    <property type="match status" value="1"/>
</dbReference>
<dbReference type="InterPro" id="IPR041118">
    <property type="entry name" value="Rx_N"/>
</dbReference>
<evidence type="ECO:0008006" key="11">
    <source>
        <dbReference type="Google" id="ProtNLM"/>
    </source>
</evidence>
<evidence type="ECO:0000313" key="10">
    <source>
        <dbReference type="Proteomes" id="UP000652761"/>
    </source>
</evidence>
<dbReference type="Gene3D" id="3.80.10.10">
    <property type="entry name" value="Ribonuclease Inhibitor"/>
    <property type="match status" value="2"/>
</dbReference>
<dbReference type="AlphaFoldDB" id="A0A843WWX6"/>
<evidence type="ECO:0000256" key="2">
    <source>
        <dbReference type="ARBA" id="ARBA00022614"/>
    </source>
</evidence>
<feature type="domain" description="Disease resistance N-terminal" evidence="6">
    <location>
        <begin position="69"/>
        <end position="140"/>
    </location>
</feature>
<keyword evidence="5" id="KW-0611">Plant defense</keyword>
<proteinExistence type="inferred from homology"/>
<keyword evidence="10" id="KW-1185">Reference proteome</keyword>
<reference evidence="9" key="1">
    <citation type="submission" date="2017-07" db="EMBL/GenBank/DDBJ databases">
        <title>Taro Niue Genome Assembly and Annotation.</title>
        <authorList>
            <person name="Atibalentja N."/>
            <person name="Keating K."/>
            <person name="Fields C.J."/>
        </authorList>
    </citation>
    <scope>NUCLEOTIDE SEQUENCE</scope>
    <source>
        <strain evidence="9">Niue_2</strain>
        <tissue evidence="9">Leaf</tissue>
    </source>
</reference>
<dbReference type="GO" id="GO:0006952">
    <property type="term" value="P:defense response"/>
    <property type="evidence" value="ECO:0007669"/>
    <property type="project" value="UniProtKB-KW"/>
</dbReference>
<dbReference type="InterPro" id="IPR056789">
    <property type="entry name" value="LRR_R13L1-DRL21"/>
</dbReference>
<organism evidence="9 10">
    <name type="scientific">Colocasia esculenta</name>
    <name type="common">Wild taro</name>
    <name type="synonym">Arum esculentum</name>
    <dbReference type="NCBI Taxonomy" id="4460"/>
    <lineage>
        <taxon>Eukaryota</taxon>
        <taxon>Viridiplantae</taxon>
        <taxon>Streptophyta</taxon>
        <taxon>Embryophyta</taxon>
        <taxon>Tracheophyta</taxon>
        <taxon>Spermatophyta</taxon>
        <taxon>Magnoliopsida</taxon>
        <taxon>Liliopsida</taxon>
        <taxon>Araceae</taxon>
        <taxon>Aroideae</taxon>
        <taxon>Colocasieae</taxon>
        <taxon>Colocasia</taxon>
    </lineage>
</organism>
<protein>
    <recommendedName>
        <fullName evidence="11">Rx N-terminal domain-containing protein</fullName>
    </recommendedName>
</protein>
<evidence type="ECO:0000259" key="7">
    <source>
        <dbReference type="Pfam" id="PF23598"/>
    </source>
</evidence>
<keyword evidence="3" id="KW-0677">Repeat</keyword>
<comment type="similarity">
    <text evidence="1">Belongs to the disease resistance NB-LRR family.</text>
</comment>
<dbReference type="OrthoDB" id="3033974at2759"/>
<gene>
    <name evidence="9" type="ORF">Taro_045577</name>
</gene>
<evidence type="ECO:0000256" key="3">
    <source>
        <dbReference type="ARBA" id="ARBA00022737"/>
    </source>
</evidence>
<feature type="domain" description="R13L1/DRL21-like LRR repeat region" evidence="8">
    <location>
        <begin position="710"/>
        <end position="812"/>
    </location>
</feature>
<name>A0A843WWX6_COLES</name>
<evidence type="ECO:0000256" key="4">
    <source>
        <dbReference type="ARBA" id="ARBA00022741"/>
    </source>
</evidence>
<dbReference type="InterPro" id="IPR032675">
    <property type="entry name" value="LRR_dom_sf"/>
</dbReference>
<dbReference type="SUPFAM" id="SSF52058">
    <property type="entry name" value="L domain-like"/>
    <property type="match status" value="1"/>
</dbReference>
<accession>A0A843WWX6</accession>
<evidence type="ECO:0000256" key="1">
    <source>
        <dbReference type="ARBA" id="ARBA00008894"/>
    </source>
</evidence>
<evidence type="ECO:0000313" key="9">
    <source>
        <dbReference type="EMBL" id="MQM12657.1"/>
    </source>
</evidence>
<dbReference type="Pfam" id="PF23598">
    <property type="entry name" value="LRR_14"/>
    <property type="match status" value="1"/>
</dbReference>
<feature type="domain" description="Disease resistance R13L4/SHOC-2-like LRR" evidence="7">
    <location>
        <begin position="218"/>
        <end position="434"/>
    </location>
</feature>
<dbReference type="EMBL" id="NMUH01005394">
    <property type="protein sequence ID" value="MQM12657.1"/>
    <property type="molecule type" value="Genomic_DNA"/>
</dbReference>
<dbReference type="InterPro" id="IPR055414">
    <property type="entry name" value="LRR_R13L4/SHOC2-like"/>
</dbReference>
<dbReference type="Pfam" id="PF25019">
    <property type="entry name" value="LRR_R13L1-DRL21"/>
    <property type="match status" value="1"/>
</dbReference>
<dbReference type="Gene3D" id="1.20.5.4130">
    <property type="match status" value="1"/>
</dbReference>
<dbReference type="PANTHER" id="PTHR47186">
    <property type="entry name" value="LEUCINE-RICH REPEAT-CONTAINING PROTEIN 57"/>
    <property type="match status" value="1"/>
</dbReference>
<keyword evidence="4" id="KW-0547">Nucleotide-binding</keyword>
<sequence length="869" mass="98973">MYPKSPESPPRDCFGEEKEAIYRCTPCSLAMEEANRSAAAQAVDTVEGFAAARVGTLTPAASPVPSSSSLMPTNCGMISRMHAKARWLIRMLAWVRATLDDVEDMDITDESVRVWLQELQEVADATEDLLDEIPHETLRLGFVGDGGWTAGGITELQRQRKRTSEMDRFHDQRMEDIVSRFMKIKKPEQALKLDCRKEQVHAESISARWTTNSLPSDSYTRMEHLRVLDLGGAHLHHLPESITRLKHLRYLCISGFFKELPEFVGSIYHLQTLYLEGEPKLPNSMSNLHKLRHLILSSSDIEYPVGIGMLTDLQTAPGFRVSPEHNHAKLGELKDMNSIRGRFAIKGLESLADVNEAKKACLDKKRNISSLHLEWRLRAASSYIDNELEELTLKYLYNWKSWCGAQEGDCPKLKKLSITECENLESLSLINLGAVEDISISSCRKLRCMPGNSLELSHLQRAKTIIIKNIYKVLSIEAHLFPAPPLDDKPHLYMEDVGQGEAECILGICSHICRLTVKRCSNLTSLPLGNQSILKHVEISDCPELRITSVSPQLWQLPSLQRIHVHRIHGAVSLTVFEKSHLKFTNVDQLEASFWLKEFSHMIHRLIISGCTNLTSLPWTDLINLEYLRISECPLFQLLEAEQLPPTLQVLCIYGNPYDREQCSQHQHFQIFKQVQQCSNKQGGDRRLYLVFRNVLDASAALKFCSLNFTEVDTLDIEWDCCSNDWSNDKYGITQEVLSNLYSFCISSKKLVIRGYTGSGFSGWYAKFFSKKLRSDFLQSRLSSVSLLQCSKCEILPELSQLPFLKELYVEGASSLKSVVLDYLFPYDQMSERERQATYTRIAFPHLQKLEFHDMPVWKEWLGTKEAST</sequence>
<evidence type="ECO:0000256" key="5">
    <source>
        <dbReference type="ARBA" id="ARBA00022821"/>
    </source>
</evidence>
<dbReference type="GO" id="GO:0000166">
    <property type="term" value="F:nucleotide binding"/>
    <property type="evidence" value="ECO:0007669"/>
    <property type="project" value="UniProtKB-KW"/>
</dbReference>
<evidence type="ECO:0000259" key="8">
    <source>
        <dbReference type="Pfam" id="PF25019"/>
    </source>
</evidence>
<keyword evidence="2" id="KW-0433">Leucine-rich repeat</keyword>
<dbReference type="Proteomes" id="UP000652761">
    <property type="component" value="Unassembled WGS sequence"/>
</dbReference>